<name>S8B4F8_PENO1</name>
<dbReference type="InterPro" id="IPR006015">
    <property type="entry name" value="Universal_stress_UspA"/>
</dbReference>
<dbReference type="AlphaFoldDB" id="S8B4F8"/>
<feature type="compositionally biased region" description="Polar residues" evidence="1">
    <location>
        <begin position="212"/>
        <end position="222"/>
    </location>
</feature>
<feature type="compositionally biased region" description="Basic and acidic residues" evidence="1">
    <location>
        <begin position="108"/>
        <end position="146"/>
    </location>
</feature>
<dbReference type="PhylomeDB" id="S8B4F8"/>
<feature type="compositionally biased region" description="Basic and acidic residues" evidence="1">
    <location>
        <begin position="239"/>
        <end position="257"/>
    </location>
</feature>
<feature type="compositionally biased region" description="Acidic residues" evidence="1">
    <location>
        <begin position="304"/>
        <end position="335"/>
    </location>
</feature>
<dbReference type="STRING" id="933388.S8B4F8"/>
<dbReference type="InterPro" id="IPR006016">
    <property type="entry name" value="UspA"/>
</dbReference>
<sequence>MSDPANRRASSSTSSLSSTSETAPQPEAPPQPQPSPQSSEPSDPRRKNPLLHRAIQRIIKPPRRERGSTSRWAALARRRAQGLVEPLASSPLRGVSTVMSRSASPERQLARGEDTHAQRDVRDGSSQGDRRAPTAREAAIEEDAKSDVSTLSSDQTVVKKKTQGRKAMAAMMSGLEGRLFPRSLSRGRESSRGPSSRSRTSSLDSRAGPSTARLSRSASPTNRKPPFSSHPDTPASSSCKEKSFRMDPARNKSDDALVSKSETMPTYVRPTEHAEPGERVAKDVFDRENKMLASSSDDDHNGDDSDDDGDDEDGDDDEESDDAQGDDEDSDEDEPSLPGVTFVTAGRGRQTKSRASGPSSNTRSGEASGSQESKPASQDTQPPSSKHNIPNQDRKPGKSVLKSVVRPQTNFEVPTPRARSAAGTPCGSDDEEEEAAINRAQRLSIYVSAIDNRVPNRSIRTIVRGEFDEIQQEAAEGRRRQRKYLVATDLSQESEYALEWTIGGLLRPGDTMYAIFAIHEDANAGAVQVGEGAKAMQDAVAVVGNQTKEASGASRTGTLNLLGRLSSGVAGKTSSVETRVSPAAEAERVRAVEKISDICIGFLRKTGLSVRIAVEVIHCKSPKQMITEAIDELEPTLAIVGARGQSALKGVLLGSFSNYLISKSSVPVMVARHKLQRQLATSQTTMRLANNLTASKTLREKLEAEAKEKAKAEAKAKAQAKAASKPGGTADKAP</sequence>
<evidence type="ECO:0000259" key="2">
    <source>
        <dbReference type="Pfam" id="PF00582"/>
    </source>
</evidence>
<dbReference type="HOGENOM" id="CLU_015980_0_0_1"/>
<feature type="compositionally biased region" description="Low complexity" evidence="1">
    <location>
        <begin position="192"/>
        <end position="206"/>
    </location>
</feature>
<feature type="region of interest" description="Disordered" evidence="1">
    <location>
        <begin position="1"/>
        <end position="432"/>
    </location>
</feature>
<evidence type="ECO:0000256" key="1">
    <source>
        <dbReference type="SAM" id="MobiDB-lite"/>
    </source>
</evidence>
<proteinExistence type="predicted"/>
<accession>S8B4F8</accession>
<dbReference type="eggNOG" id="ENOG502QRPI">
    <property type="taxonomic scope" value="Eukaryota"/>
</dbReference>
<protein>
    <recommendedName>
        <fullName evidence="2">UspA domain-containing protein</fullName>
    </recommendedName>
</protein>
<feature type="domain" description="UspA" evidence="2">
    <location>
        <begin position="615"/>
        <end position="672"/>
    </location>
</feature>
<dbReference type="EMBL" id="KB644415">
    <property type="protein sequence ID" value="EPS33728.1"/>
    <property type="molecule type" value="Genomic_DNA"/>
</dbReference>
<dbReference type="PANTHER" id="PTHR46100:SF4">
    <property type="entry name" value="USPA DOMAIN-CONTAINING PROTEIN"/>
    <property type="match status" value="1"/>
</dbReference>
<dbReference type="Pfam" id="PF00582">
    <property type="entry name" value="Usp"/>
    <property type="match status" value="1"/>
</dbReference>
<dbReference type="Gene3D" id="3.40.50.620">
    <property type="entry name" value="HUPs"/>
    <property type="match status" value="1"/>
</dbReference>
<feature type="compositionally biased region" description="Polar residues" evidence="1">
    <location>
        <begin position="147"/>
        <end position="156"/>
    </location>
</feature>
<feature type="compositionally biased region" description="Pro residues" evidence="1">
    <location>
        <begin position="26"/>
        <end position="35"/>
    </location>
</feature>
<feature type="compositionally biased region" description="Polar residues" evidence="1">
    <location>
        <begin position="353"/>
        <end position="391"/>
    </location>
</feature>
<dbReference type="PRINTS" id="PR01438">
    <property type="entry name" value="UNVRSLSTRESS"/>
</dbReference>
<dbReference type="PANTHER" id="PTHR46100">
    <property type="entry name" value="IMP2'P"/>
    <property type="match status" value="1"/>
</dbReference>
<dbReference type="Proteomes" id="UP000019376">
    <property type="component" value="Unassembled WGS sequence"/>
</dbReference>
<reference evidence="3 4" key="1">
    <citation type="journal article" date="2013" name="PLoS ONE">
        <title>Genomic and secretomic analyses reveal unique features of the lignocellulolytic enzyme system of Penicillium decumbens.</title>
        <authorList>
            <person name="Liu G."/>
            <person name="Zhang L."/>
            <person name="Wei X."/>
            <person name="Zou G."/>
            <person name="Qin Y."/>
            <person name="Ma L."/>
            <person name="Li J."/>
            <person name="Zheng H."/>
            <person name="Wang S."/>
            <person name="Wang C."/>
            <person name="Xun L."/>
            <person name="Zhao G.-P."/>
            <person name="Zhou Z."/>
            <person name="Qu Y."/>
        </authorList>
    </citation>
    <scope>NUCLEOTIDE SEQUENCE [LARGE SCALE GENOMIC DNA]</scope>
    <source>
        <strain evidence="4">114-2 / CGMCC 5302</strain>
    </source>
</reference>
<feature type="compositionally biased region" description="Low complexity" evidence="1">
    <location>
        <begin position="10"/>
        <end position="25"/>
    </location>
</feature>
<feature type="compositionally biased region" description="Basic and acidic residues" evidence="1">
    <location>
        <begin position="699"/>
        <end position="716"/>
    </location>
</feature>
<keyword evidence="4" id="KW-1185">Reference proteome</keyword>
<evidence type="ECO:0000313" key="3">
    <source>
        <dbReference type="EMBL" id="EPS33728.1"/>
    </source>
</evidence>
<evidence type="ECO:0000313" key="4">
    <source>
        <dbReference type="Proteomes" id="UP000019376"/>
    </source>
</evidence>
<dbReference type="CDD" id="cd23659">
    <property type="entry name" value="USP_At3g01520-like"/>
    <property type="match status" value="1"/>
</dbReference>
<dbReference type="InterPro" id="IPR014729">
    <property type="entry name" value="Rossmann-like_a/b/a_fold"/>
</dbReference>
<dbReference type="SUPFAM" id="SSF52402">
    <property type="entry name" value="Adenine nucleotide alpha hydrolases-like"/>
    <property type="match status" value="1"/>
</dbReference>
<feature type="compositionally biased region" description="Basic and acidic residues" evidence="1">
    <location>
        <begin position="270"/>
        <end position="290"/>
    </location>
</feature>
<feature type="region of interest" description="Disordered" evidence="1">
    <location>
        <begin position="699"/>
        <end position="734"/>
    </location>
</feature>
<dbReference type="OrthoDB" id="992776at2759"/>
<gene>
    <name evidence="3" type="ORF">PDE_08690</name>
</gene>
<organism evidence="3 4">
    <name type="scientific">Penicillium oxalicum (strain 114-2 / CGMCC 5302)</name>
    <name type="common">Penicillium decumbens</name>
    <dbReference type="NCBI Taxonomy" id="933388"/>
    <lineage>
        <taxon>Eukaryota</taxon>
        <taxon>Fungi</taxon>
        <taxon>Dikarya</taxon>
        <taxon>Ascomycota</taxon>
        <taxon>Pezizomycotina</taxon>
        <taxon>Eurotiomycetes</taxon>
        <taxon>Eurotiomycetidae</taxon>
        <taxon>Eurotiales</taxon>
        <taxon>Aspergillaceae</taxon>
        <taxon>Penicillium</taxon>
    </lineage>
</organism>